<dbReference type="AlphaFoldDB" id="A0AA35VJX3"/>
<protein>
    <submittedName>
        <fullName evidence="2">Uncharacterized protein</fullName>
    </submittedName>
</protein>
<evidence type="ECO:0000256" key="1">
    <source>
        <dbReference type="SAM" id="MobiDB-lite"/>
    </source>
</evidence>
<keyword evidence="3" id="KW-1185">Reference proteome</keyword>
<dbReference type="Proteomes" id="UP001177003">
    <property type="component" value="Chromosome 0"/>
</dbReference>
<feature type="compositionally biased region" description="Pro residues" evidence="1">
    <location>
        <begin position="132"/>
        <end position="145"/>
    </location>
</feature>
<sequence>MTLLPRLVIKPLRKIANSFNITGDAKDTKKDKANVEFEQHKNKCDCGLDLGLLLSNGAKRGSRASSEWRSEWCAFVKSANTVYEMVEATMVLETMIKTDYVNTWWWYWSSMAAAAKTSSISVLALRIYTPPPSTTRKPPPIPPLPAKNYQRNGNT</sequence>
<reference evidence="2" key="1">
    <citation type="submission" date="2023-04" db="EMBL/GenBank/DDBJ databases">
        <authorList>
            <person name="Vijverberg K."/>
            <person name="Xiong W."/>
            <person name="Schranz E."/>
        </authorList>
    </citation>
    <scope>NUCLEOTIDE SEQUENCE</scope>
</reference>
<organism evidence="2 3">
    <name type="scientific">Lactuca saligna</name>
    <name type="common">Willowleaf lettuce</name>
    <dbReference type="NCBI Taxonomy" id="75948"/>
    <lineage>
        <taxon>Eukaryota</taxon>
        <taxon>Viridiplantae</taxon>
        <taxon>Streptophyta</taxon>
        <taxon>Embryophyta</taxon>
        <taxon>Tracheophyta</taxon>
        <taxon>Spermatophyta</taxon>
        <taxon>Magnoliopsida</taxon>
        <taxon>eudicotyledons</taxon>
        <taxon>Gunneridae</taxon>
        <taxon>Pentapetalae</taxon>
        <taxon>asterids</taxon>
        <taxon>campanulids</taxon>
        <taxon>Asterales</taxon>
        <taxon>Asteraceae</taxon>
        <taxon>Cichorioideae</taxon>
        <taxon>Cichorieae</taxon>
        <taxon>Lactucinae</taxon>
        <taxon>Lactuca</taxon>
    </lineage>
</organism>
<accession>A0AA35VJX3</accession>
<dbReference type="PANTHER" id="PTHR47162:SF8">
    <property type="entry name" value="METHYL-CPG-BINDING DOMAIN-CONTAINING PROTEIN 9"/>
    <property type="match status" value="1"/>
</dbReference>
<proteinExistence type="predicted"/>
<dbReference type="PANTHER" id="PTHR47162">
    <property type="entry name" value="OS02G0192300 PROTEIN"/>
    <property type="match status" value="1"/>
</dbReference>
<name>A0AA35VJX3_LACSI</name>
<feature type="region of interest" description="Disordered" evidence="1">
    <location>
        <begin position="132"/>
        <end position="155"/>
    </location>
</feature>
<evidence type="ECO:0000313" key="2">
    <source>
        <dbReference type="EMBL" id="CAI9261253.1"/>
    </source>
</evidence>
<evidence type="ECO:0000313" key="3">
    <source>
        <dbReference type="Proteomes" id="UP001177003"/>
    </source>
</evidence>
<gene>
    <name evidence="2" type="ORF">LSALG_LOCUS2045</name>
</gene>
<dbReference type="EMBL" id="OX465086">
    <property type="protein sequence ID" value="CAI9261253.1"/>
    <property type="molecule type" value="Genomic_DNA"/>
</dbReference>